<dbReference type="SUPFAM" id="SSF58014">
    <property type="entry name" value="Coiled-coil domain of nucleotide exchange factor GrpE"/>
    <property type="match status" value="1"/>
</dbReference>
<dbReference type="PANTHER" id="PTHR21237">
    <property type="entry name" value="GRPE PROTEIN"/>
    <property type="match status" value="1"/>
</dbReference>
<dbReference type="RefSeq" id="XP_011302073.1">
    <property type="nucleotide sequence ID" value="XM_011303771.1"/>
</dbReference>
<dbReference type="HAMAP" id="MF_01151">
    <property type="entry name" value="GrpE"/>
    <property type="match status" value="1"/>
</dbReference>
<keyword evidence="3" id="KW-0809">Transit peptide</keyword>
<comment type="similarity">
    <text evidence="2 8">Belongs to the GrpE family.</text>
</comment>
<dbReference type="EMBL" id="GBYB01003282">
    <property type="protein sequence ID" value="JAG73049.1"/>
    <property type="molecule type" value="Transcribed_RNA"/>
</dbReference>
<evidence type="ECO:0000256" key="4">
    <source>
        <dbReference type="ARBA" id="ARBA00023128"/>
    </source>
</evidence>
<dbReference type="GO" id="GO:0030150">
    <property type="term" value="P:protein import into mitochondrial matrix"/>
    <property type="evidence" value="ECO:0007669"/>
    <property type="project" value="TreeGrafter"/>
</dbReference>
<feature type="coiled-coil region" evidence="9">
    <location>
        <begin position="52"/>
        <end position="86"/>
    </location>
</feature>
<dbReference type="InterPro" id="IPR000740">
    <property type="entry name" value="GrpE"/>
</dbReference>
<dbReference type="Proteomes" id="UP000694866">
    <property type="component" value="Unplaced"/>
</dbReference>
<comment type="function">
    <text evidence="6">Essential component of the PAM complex, a complex required for the translocation of transit peptide-containing proteins from the inner membrane into the mitochondrial matrix in an ATP-dependent manner. Seems to control the nucleotide-dependent binding of mitochondrial HSP70 to substrate proteins.</text>
</comment>
<evidence type="ECO:0000256" key="3">
    <source>
        <dbReference type="ARBA" id="ARBA00022946"/>
    </source>
</evidence>
<evidence type="ECO:0000256" key="9">
    <source>
        <dbReference type="SAM" id="Coils"/>
    </source>
</evidence>
<gene>
    <name evidence="10" type="primary">Roe1_0</name>
    <name evidence="12" type="synonym">Roe1</name>
    <name evidence="10" type="ORF">g.37639</name>
</gene>
<dbReference type="PANTHER" id="PTHR21237:SF23">
    <property type="entry name" value="GRPE PROTEIN HOMOLOG, MITOCHONDRIAL"/>
    <property type="match status" value="1"/>
</dbReference>
<keyword evidence="11" id="KW-1185">Reference proteome</keyword>
<evidence type="ECO:0000313" key="11">
    <source>
        <dbReference type="Proteomes" id="UP000694866"/>
    </source>
</evidence>
<evidence type="ECO:0000256" key="1">
    <source>
        <dbReference type="ARBA" id="ARBA00004305"/>
    </source>
</evidence>
<protein>
    <recommendedName>
        <fullName evidence="7">GrpE protein homolog</fullName>
    </recommendedName>
</protein>
<dbReference type="CTD" id="36508"/>
<keyword evidence="9" id="KW-0175">Coiled coil</keyword>
<proteinExistence type="inferred from homology"/>
<dbReference type="GeneID" id="105265939"/>
<dbReference type="PROSITE" id="PS01071">
    <property type="entry name" value="GRPE"/>
    <property type="match status" value="1"/>
</dbReference>
<evidence type="ECO:0000313" key="10">
    <source>
        <dbReference type="EMBL" id="JAG73049.1"/>
    </source>
</evidence>
<dbReference type="GO" id="GO:0051087">
    <property type="term" value="F:protein-folding chaperone binding"/>
    <property type="evidence" value="ECO:0007669"/>
    <property type="project" value="InterPro"/>
</dbReference>
<keyword evidence="4 7" id="KW-0496">Mitochondrion</keyword>
<dbReference type="KEGG" id="fas:105265939"/>
<dbReference type="GO" id="GO:0006457">
    <property type="term" value="P:protein folding"/>
    <property type="evidence" value="ECO:0007669"/>
    <property type="project" value="InterPro"/>
</dbReference>
<dbReference type="OrthoDB" id="201635at2759"/>
<dbReference type="Pfam" id="PF01025">
    <property type="entry name" value="GrpE"/>
    <property type="match status" value="1"/>
</dbReference>
<evidence type="ECO:0000256" key="2">
    <source>
        <dbReference type="ARBA" id="ARBA00009054"/>
    </source>
</evidence>
<dbReference type="FunFam" id="3.90.20.20:FF:000003">
    <property type="entry name" value="GrpE protein homolog"/>
    <property type="match status" value="1"/>
</dbReference>
<dbReference type="GO" id="GO:0051082">
    <property type="term" value="F:unfolded protein binding"/>
    <property type="evidence" value="ECO:0007669"/>
    <property type="project" value="TreeGrafter"/>
</dbReference>
<comment type="subcellular location">
    <subcellularLocation>
        <location evidence="1 7">Mitochondrion matrix</location>
    </subcellularLocation>
</comment>
<keyword evidence="5 7" id="KW-0143">Chaperone</keyword>
<dbReference type="SUPFAM" id="SSF51064">
    <property type="entry name" value="Head domain of nucleotide exchange factor GrpE"/>
    <property type="match status" value="1"/>
</dbReference>
<name>A0A0C9QRM5_9HYME</name>
<dbReference type="AlphaFoldDB" id="A0A0C9QRM5"/>
<dbReference type="FunFam" id="2.30.22.10:FF:000002">
    <property type="entry name" value="GrpE protein homolog"/>
    <property type="match status" value="1"/>
</dbReference>
<accession>A0A0C9QRM5</accession>
<evidence type="ECO:0000313" key="12">
    <source>
        <dbReference type="RefSeq" id="XP_011302073.1"/>
    </source>
</evidence>
<reference evidence="10" key="1">
    <citation type="submission" date="2015-01" db="EMBL/GenBank/DDBJ databases">
        <title>Transcriptome Assembly of Fopius arisanus.</title>
        <authorList>
            <person name="Geib S."/>
        </authorList>
    </citation>
    <scope>NUCLEOTIDE SEQUENCE</scope>
</reference>
<dbReference type="GO" id="GO:0000774">
    <property type="term" value="F:adenyl-nucleotide exchange factor activity"/>
    <property type="evidence" value="ECO:0007669"/>
    <property type="project" value="InterPro"/>
</dbReference>
<dbReference type="Gene3D" id="2.30.22.10">
    <property type="entry name" value="Head domain of nucleotide exchange factor GrpE"/>
    <property type="match status" value="1"/>
</dbReference>
<dbReference type="Gene3D" id="3.90.20.20">
    <property type="match status" value="1"/>
</dbReference>
<reference evidence="12" key="2">
    <citation type="submission" date="2025-04" db="UniProtKB">
        <authorList>
            <consortium name="RefSeq"/>
        </authorList>
    </citation>
    <scope>IDENTIFICATION</scope>
    <source>
        <strain evidence="12">USDA-PBARC FA_bdor</strain>
        <tissue evidence="12">Whole organism</tissue>
    </source>
</reference>
<dbReference type="InterPro" id="IPR013805">
    <property type="entry name" value="GrpE_CC"/>
</dbReference>
<evidence type="ECO:0000256" key="7">
    <source>
        <dbReference type="RuleBase" id="RU000640"/>
    </source>
</evidence>
<evidence type="ECO:0000256" key="8">
    <source>
        <dbReference type="RuleBase" id="RU004478"/>
    </source>
</evidence>
<dbReference type="GO" id="GO:0001405">
    <property type="term" value="C:PAM complex, Tim23 associated import motor"/>
    <property type="evidence" value="ECO:0007669"/>
    <property type="project" value="TreeGrafter"/>
</dbReference>
<dbReference type="PRINTS" id="PR00773">
    <property type="entry name" value="GRPEPROTEIN"/>
</dbReference>
<dbReference type="CDD" id="cd00446">
    <property type="entry name" value="GrpE"/>
    <property type="match status" value="1"/>
</dbReference>
<accession>A0A9R1T3X5</accession>
<evidence type="ECO:0000256" key="6">
    <source>
        <dbReference type="ARBA" id="ARBA00045572"/>
    </source>
</evidence>
<sequence>MALPVASRFLRLSVDNFYQISRKTILRSCNSTSVMSQRYGTAPEQNAEASEVSELSENEKKLKSEMDQLGKEILVLRERNSELDDKYKRALADGENLRMRLTKQIEDAKLFGIQGFCKDLLDVADILGKATESVPKDELTERNPHLKTLYEGLRMTESQLHKVFKKHGLVSLNPLDEKFDPNQHEALFQQEVEGKGPGTVVVVSKVGYKLHERIVRPALVGVSKA</sequence>
<organism evidence="10">
    <name type="scientific">Fopius arisanus</name>
    <dbReference type="NCBI Taxonomy" id="64838"/>
    <lineage>
        <taxon>Eukaryota</taxon>
        <taxon>Metazoa</taxon>
        <taxon>Ecdysozoa</taxon>
        <taxon>Arthropoda</taxon>
        <taxon>Hexapoda</taxon>
        <taxon>Insecta</taxon>
        <taxon>Pterygota</taxon>
        <taxon>Neoptera</taxon>
        <taxon>Endopterygota</taxon>
        <taxon>Hymenoptera</taxon>
        <taxon>Apocrita</taxon>
        <taxon>Ichneumonoidea</taxon>
        <taxon>Braconidae</taxon>
        <taxon>Opiinae</taxon>
        <taxon>Fopius</taxon>
    </lineage>
</organism>
<evidence type="ECO:0000256" key="5">
    <source>
        <dbReference type="ARBA" id="ARBA00023186"/>
    </source>
</evidence>
<dbReference type="GO" id="GO:0042803">
    <property type="term" value="F:protein homodimerization activity"/>
    <property type="evidence" value="ECO:0007669"/>
    <property type="project" value="InterPro"/>
</dbReference>
<dbReference type="InterPro" id="IPR009012">
    <property type="entry name" value="GrpE_head"/>
</dbReference>